<sequence>MKKQAGISLTEILISLFLTSVMITVLVQLYLISKRQYMEIEKILTMRFDVQWAIDLLSDSIRRAGFTPCLSIDRLHVVDRRNPRHRIYALQTGNQPHPYIEINRMTEYFAKIVKIRDATKVLVQNQGSFHRQRLVLIADCEHAEIQEVVNIEEHAGNSLITLSKPLLFSYGKGTYIGEYLEEKWLIRKNTSHENTLHYQRVKAEEVTPLIHFMHIRNRRIKEKQFLEIILDLDEDKTQEIKVVVRGS</sequence>
<name>A0A377GAE1_9GAMM</name>
<dbReference type="Proteomes" id="UP000254554">
    <property type="component" value="Unassembled WGS sequence"/>
</dbReference>
<gene>
    <name evidence="2" type="ORF">NCTC11370_01876</name>
</gene>
<keyword evidence="1" id="KW-1133">Transmembrane helix</keyword>
<dbReference type="RefSeq" id="WP_010654064.1">
    <property type="nucleotide sequence ID" value="NZ_JAPHOO010000001.1"/>
</dbReference>
<evidence type="ECO:0000313" key="3">
    <source>
        <dbReference type="Proteomes" id="UP000254554"/>
    </source>
</evidence>
<dbReference type="STRING" id="1094715.GCA_000236165_00549"/>
<keyword evidence="1" id="KW-0812">Transmembrane</keyword>
<organism evidence="2 3">
    <name type="scientific">Fluoribacter dumoffii</name>
    <dbReference type="NCBI Taxonomy" id="463"/>
    <lineage>
        <taxon>Bacteria</taxon>
        <taxon>Pseudomonadati</taxon>
        <taxon>Pseudomonadota</taxon>
        <taxon>Gammaproteobacteria</taxon>
        <taxon>Legionellales</taxon>
        <taxon>Legionellaceae</taxon>
        <taxon>Fluoribacter</taxon>
    </lineage>
</organism>
<evidence type="ECO:0000313" key="2">
    <source>
        <dbReference type="EMBL" id="STO21796.1"/>
    </source>
</evidence>
<dbReference type="OrthoDB" id="5652980at2"/>
<dbReference type="GeneID" id="93291571"/>
<proteinExistence type="predicted"/>
<evidence type="ECO:0000256" key="1">
    <source>
        <dbReference type="SAM" id="Phobius"/>
    </source>
</evidence>
<keyword evidence="1" id="KW-0472">Membrane</keyword>
<dbReference type="EMBL" id="UGGT01000001">
    <property type="protein sequence ID" value="STO21796.1"/>
    <property type="molecule type" value="Genomic_DNA"/>
</dbReference>
<dbReference type="AlphaFoldDB" id="A0A377GAE1"/>
<protein>
    <submittedName>
        <fullName evidence="2">Tfp pilus assembly protein PilW</fullName>
    </submittedName>
</protein>
<reference evidence="2 3" key="1">
    <citation type="submission" date="2018-06" db="EMBL/GenBank/DDBJ databases">
        <authorList>
            <consortium name="Pathogen Informatics"/>
            <person name="Doyle S."/>
        </authorList>
    </citation>
    <scope>NUCLEOTIDE SEQUENCE [LARGE SCALE GENOMIC DNA]</scope>
    <source>
        <strain evidence="2 3">NCTC11370</strain>
    </source>
</reference>
<feature type="transmembrane region" description="Helical" evidence="1">
    <location>
        <begin position="12"/>
        <end position="32"/>
    </location>
</feature>
<keyword evidence="3" id="KW-1185">Reference proteome</keyword>
<accession>A0A377GAE1</accession>